<sequence length="545" mass="62176">MYSDKTVPKSVNGTTKSNHDNHSPHINHSNIPESISDHNLNNLKFIRDLTPQPDNYSTIHSCSHINSVLESKAKNTVFETYKQAVLISQPLDKEYTSRKDGSLIPKNEILASKMTSLKCTDCDLNNFENSMICLQCPHVGCCFNDHNHSYLHFKTTKHMFSIDSSTGLLYCFKCGNFTNHPALEKIRMQIIDKNYKDIDALSYAGYTDPPTRATTKGLKGFVNLGATCFMSSILQTLIHNPIIKYQMFNNDLHFFNCERNHNQLIQNGFIVEDNACITCSIDNIFQVFYTSNTLDGFGMTNLLTTSWYKKKSLAGFQEQDAHEFWQFLLNEFHSDYNRILAQLGESKEPSNCSCLTHSTFSFELQSCIRCGSCNSITETVDPMFDVSLEINRLKKTTNIDLYDCLDLFTQEESLDGMYTCKKCDSNSKATKTLKLKTVPPVVSIQLKRFEHNIMNDTSSKIETPVKIPLFLDLTKYSVEFEGVRFYELFGVIVHIGSVNTGHYIAFIKDGNGQWYKFDDSVVSLVDQEEVTNSKAYLLYYITHKI</sequence>
<dbReference type="EMBL" id="AOGT01000707">
    <property type="protein sequence ID" value="EMG49338.1"/>
    <property type="molecule type" value="Genomic_DNA"/>
</dbReference>
<dbReference type="SUPFAM" id="SSF57850">
    <property type="entry name" value="RING/U-box"/>
    <property type="match status" value="1"/>
</dbReference>
<name>M3JB27_CANMX</name>
<accession>M3JB27</accession>
<dbReference type="Pfam" id="PF02148">
    <property type="entry name" value="zf-UBP"/>
    <property type="match status" value="1"/>
</dbReference>
<dbReference type="PANTHER" id="PTHR24006">
    <property type="entry name" value="UBIQUITIN CARBOXYL-TERMINAL HYDROLASE"/>
    <property type="match status" value="1"/>
</dbReference>
<dbReference type="InterPro" id="IPR018200">
    <property type="entry name" value="USP_CS"/>
</dbReference>
<dbReference type="Gene3D" id="3.90.70.10">
    <property type="entry name" value="Cysteine proteinases"/>
    <property type="match status" value="1"/>
</dbReference>
<evidence type="ECO:0000256" key="6">
    <source>
        <dbReference type="SAM" id="MobiDB-lite"/>
    </source>
</evidence>
<proteinExistence type="inferred from homology"/>
<dbReference type="GO" id="GO:0004843">
    <property type="term" value="F:cysteine-type deubiquitinase activity"/>
    <property type="evidence" value="ECO:0007669"/>
    <property type="project" value="UniProtKB-UniRule"/>
</dbReference>
<dbReference type="Gene3D" id="3.30.40.10">
    <property type="entry name" value="Zinc/RING finger domain, C3HC4 (zinc finger)"/>
    <property type="match status" value="1"/>
</dbReference>
<keyword evidence="5" id="KW-0788">Thiol protease</keyword>
<dbReference type="InterPro" id="IPR028889">
    <property type="entry name" value="USP"/>
</dbReference>
<dbReference type="PANTHER" id="PTHR24006:SF937">
    <property type="entry name" value="UBIQUITIN CARBOXYL-TERMINAL HYDROLASE"/>
    <property type="match status" value="1"/>
</dbReference>
<protein>
    <recommendedName>
        <fullName evidence="5">Ubiquitin carboxyl-terminal hydrolase</fullName>
        <ecNumber evidence="5">3.4.19.12</ecNumber>
    </recommendedName>
</protein>
<evidence type="ECO:0000313" key="10">
    <source>
        <dbReference type="Proteomes" id="UP000011777"/>
    </source>
</evidence>
<dbReference type="EC" id="3.4.19.12" evidence="5"/>
<dbReference type="GO" id="GO:0005829">
    <property type="term" value="C:cytosol"/>
    <property type="evidence" value="ECO:0007669"/>
    <property type="project" value="TreeGrafter"/>
</dbReference>
<keyword evidence="1" id="KW-0479">Metal-binding</keyword>
<dbReference type="GO" id="GO:0008270">
    <property type="term" value="F:zinc ion binding"/>
    <property type="evidence" value="ECO:0007669"/>
    <property type="project" value="UniProtKB-KW"/>
</dbReference>
<dbReference type="GO" id="GO:0006508">
    <property type="term" value="P:proteolysis"/>
    <property type="evidence" value="ECO:0007669"/>
    <property type="project" value="UniProtKB-KW"/>
</dbReference>
<dbReference type="eggNOG" id="KOG1867">
    <property type="taxonomic scope" value="Eukaryota"/>
</dbReference>
<dbReference type="GO" id="GO:0016579">
    <property type="term" value="P:protein deubiquitination"/>
    <property type="evidence" value="ECO:0007669"/>
    <property type="project" value="InterPro"/>
</dbReference>
<dbReference type="SUPFAM" id="SSF54001">
    <property type="entry name" value="Cysteine proteinases"/>
    <property type="match status" value="1"/>
</dbReference>
<keyword evidence="5" id="KW-0833">Ubl conjugation pathway</keyword>
<dbReference type="SMART" id="SM00290">
    <property type="entry name" value="ZnF_UBP"/>
    <property type="match status" value="1"/>
</dbReference>
<evidence type="ECO:0000256" key="1">
    <source>
        <dbReference type="ARBA" id="ARBA00022723"/>
    </source>
</evidence>
<dbReference type="GO" id="GO:0005634">
    <property type="term" value="C:nucleus"/>
    <property type="evidence" value="ECO:0007669"/>
    <property type="project" value="TreeGrafter"/>
</dbReference>
<feature type="region of interest" description="Disordered" evidence="6">
    <location>
        <begin position="1"/>
        <end position="34"/>
    </location>
</feature>
<evidence type="ECO:0000313" key="9">
    <source>
        <dbReference type="EMBL" id="EMG49338.1"/>
    </source>
</evidence>
<dbReference type="OMA" id="NVSCNCI"/>
<comment type="caution">
    <text evidence="9">The sequence shown here is derived from an EMBL/GenBank/DDBJ whole genome shotgun (WGS) entry which is preliminary data.</text>
</comment>
<keyword evidence="10" id="KW-1185">Reference proteome</keyword>
<feature type="compositionally biased region" description="Polar residues" evidence="6">
    <location>
        <begin position="24"/>
        <end position="34"/>
    </location>
</feature>
<dbReference type="HOGENOM" id="CLU_008279_11_2_1"/>
<dbReference type="PROSITE" id="PS50235">
    <property type="entry name" value="USP_3"/>
    <property type="match status" value="1"/>
</dbReference>
<dbReference type="PROSITE" id="PS50271">
    <property type="entry name" value="ZF_UBP"/>
    <property type="match status" value="1"/>
</dbReference>
<evidence type="ECO:0000259" key="8">
    <source>
        <dbReference type="PROSITE" id="PS50271"/>
    </source>
</evidence>
<dbReference type="OrthoDB" id="289038at2759"/>
<dbReference type="InterPro" id="IPR001394">
    <property type="entry name" value="Peptidase_C19_UCH"/>
</dbReference>
<dbReference type="InterPro" id="IPR038765">
    <property type="entry name" value="Papain-like_cys_pep_sf"/>
</dbReference>
<evidence type="ECO:0000259" key="7">
    <source>
        <dbReference type="PROSITE" id="PS50235"/>
    </source>
</evidence>
<feature type="domain" description="UBP-type" evidence="8">
    <location>
        <begin position="86"/>
        <end position="197"/>
    </location>
</feature>
<organism evidence="9 10">
    <name type="scientific">Candida maltosa (strain Xu316)</name>
    <name type="common">Yeast</name>
    <dbReference type="NCBI Taxonomy" id="1245528"/>
    <lineage>
        <taxon>Eukaryota</taxon>
        <taxon>Fungi</taxon>
        <taxon>Dikarya</taxon>
        <taxon>Ascomycota</taxon>
        <taxon>Saccharomycotina</taxon>
        <taxon>Pichiomycetes</taxon>
        <taxon>Debaryomycetaceae</taxon>
        <taxon>Candida/Lodderomyces clade</taxon>
        <taxon>Candida</taxon>
    </lineage>
</organism>
<dbReference type="STRING" id="1245528.M3JB27"/>
<keyword evidence="5 9" id="KW-0378">Hydrolase</keyword>
<gene>
    <name evidence="9" type="ORF">G210_5901</name>
</gene>
<keyword evidence="3" id="KW-0862">Zinc</keyword>
<evidence type="ECO:0000256" key="5">
    <source>
        <dbReference type="RuleBase" id="RU366025"/>
    </source>
</evidence>
<dbReference type="PROSITE" id="PS00972">
    <property type="entry name" value="USP_1"/>
    <property type="match status" value="1"/>
</dbReference>
<comment type="similarity">
    <text evidence="5">Belongs to the peptidase C19 family.</text>
</comment>
<evidence type="ECO:0000256" key="3">
    <source>
        <dbReference type="ARBA" id="ARBA00022833"/>
    </source>
</evidence>
<feature type="domain" description="USP" evidence="7">
    <location>
        <begin position="219"/>
        <end position="543"/>
    </location>
</feature>
<evidence type="ECO:0000256" key="4">
    <source>
        <dbReference type="PROSITE-ProRule" id="PRU00502"/>
    </source>
</evidence>
<dbReference type="AlphaFoldDB" id="M3JB27"/>
<dbReference type="Pfam" id="PF00443">
    <property type="entry name" value="UCH"/>
    <property type="match status" value="1"/>
</dbReference>
<keyword evidence="2 4" id="KW-0863">Zinc-finger</keyword>
<keyword evidence="5" id="KW-0645">Protease</keyword>
<comment type="catalytic activity">
    <reaction evidence="5">
        <text>Thiol-dependent hydrolysis of ester, thioester, amide, peptide and isopeptide bonds formed by the C-terminal Gly of ubiquitin (a 76-residue protein attached to proteins as an intracellular targeting signal).</text>
        <dbReference type="EC" id="3.4.19.12"/>
    </reaction>
</comment>
<reference evidence="9 10" key="1">
    <citation type="submission" date="2013-02" db="EMBL/GenBank/DDBJ databases">
        <title>Genome sequence of Candida maltosa Xu316, a potential industrial strain for xylitol and ethanol production.</title>
        <authorList>
            <person name="Yu J."/>
            <person name="Wang Q."/>
            <person name="Geng X."/>
            <person name="Bao W."/>
            <person name="He P."/>
            <person name="Cai J."/>
        </authorList>
    </citation>
    <scope>NUCLEOTIDE SEQUENCE [LARGE SCALE GENOMIC DNA]</scope>
    <source>
        <strain evidence="10">Xu316</strain>
    </source>
</reference>
<dbReference type="PROSITE" id="PS00973">
    <property type="entry name" value="USP_2"/>
    <property type="match status" value="1"/>
</dbReference>
<dbReference type="InterPro" id="IPR001607">
    <property type="entry name" value="Znf_UBP"/>
</dbReference>
<dbReference type="Proteomes" id="UP000011777">
    <property type="component" value="Unassembled WGS sequence"/>
</dbReference>
<dbReference type="InterPro" id="IPR050164">
    <property type="entry name" value="Peptidase_C19"/>
</dbReference>
<dbReference type="InterPro" id="IPR013083">
    <property type="entry name" value="Znf_RING/FYVE/PHD"/>
</dbReference>
<evidence type="ECO:0000256" key="2">
    <source>
        <dbReference type="ARBA" id="ARBA00022771"/>
    </source>
</evidence>